<evidence type="ECO:0000313" key="4">
    <source>
        <dbReference type="Proteomes" id="UP000460318"/>
    </source>
</evidence>
<sequence>MKKVLPILLAGSLLFTSGLFVKGSSATAASSTGKIEVLLDAKKIQFPDAQPYQDAQGSVMVPIRFVSEALGAEVGWEKVNGHMSVSVKNGDHIVDMTVGQEVAKVDGKDKSYGTKIELKQNRTFVPLRLVSEGLGQTVEWDKVGRWVWIGKKEALTLEEAGLKPVSIEPYKKYFAGKPALLMTVDRDAEYSKAVIFKTSDLPTAFIGDIYSMDYYVEKDGSSFIKVRAKTNMDSPGNIFFLSNDGKPRYRNPVFKKTINNNDGTKIFYYPILSFLDELDGIKNYKTFKIKDAVYIGFSYANKNYIPLLKNPWADK</sequence>
<feature type="signal peptide" evidence="1">
    <location>
        <begin position="1"/>
        <end position="28"/>
    </location>
</feature>
<dbReference type="InterPro" id="IPR036582">
    <property type="entry name" value="Mao_N_sf"/>
</dbReference>
<accession>A0A7X3LI11</accession>
<dbReference type="Gene3D" id="3.30.457.10">
    <property type="entry name" value="Copper amine oxidase-like, N-terminal domain"/>
    <property type="match status" value="1"/>
</dbReference>
<dbReference type="Proteomes" id="UP000460318">
    <property type="component" value="Unassembled WGS sequence"/>
</dbReference>
<feature type="chain" id="PRO_5030696114" evidence="1">
    <location>
        <begin position="29"/>
        <end position="315"/>
    </location>
</feature>
<gene>
    <name evidence="3" type="ORF">GRF59_10740</name>
</gene>
<dbReference type="RefSeq" id="WP_160498228.1">
    <property type="nucleotide sequence ID" value="NZ_WUBI01000001.1"/>
</dbReference>
<proteinExistence type="predicted"/>
<dbReference type="SUPFAM" id="SSF55383">
    <property type="entry name" value="Copper amine oxidase, domain N"/>
    <property type="match status" value="1"/>
</dbReference>
<protein>
    <submittedName>
        <fullName evidence="3">Copper amine oxidase N-terminal domain-containing protein</fullName>
    </submittedName>
</protein>
<dbReference type="AlphaFoldDB" id="A0A7X3LI11"/>
<reference evidence="3 4" key="1">
    <citation type="submission" date="2019-12" db="EMBL/GenBank/DDBJ databases">
        <title>Paenibacillus sp. nov., an endophytic bacterium isolated from the stem of Dendrobium.</title>
        <authorList>
            <person name="Zhao R."/>
        </authorList>
    </citation>
    <scope>NUCLEOTIDE SEQUENCE [LARGE SCALE GENOMIC DNA]</scope>
    <source>
        <strain evidence="3 4">HJL G12</strain>
    </source>
</reference>
<keyword evidence="4" id="KW-1185">Reference proteome</keyword>
<comment type="caution">
    <text evidence="3">The sequence shown here is derived from an EMBL/GenBank/DDBJ whole genome shotgun (WGS) entry which is preliminary data.</text>
</comment>
<feature type="domain" description="Copper amine oxidase-like N-terminal" evidence="2">
    <location>
        <begin position="39"/>
        <end position="145"/>
    </location>
</feature>
<evidence type="ECO:0000256" key="1">
    <source>
        <dbReference type="SAM" id="SignalP"/>
    </source>
</evidence>
<evidence type="ECO:0000259" key="2">
    <source>
        <dbReference type="Pfam" id="PF07833"/>
    </source>
</evidence>
<dbReference type="Pfam" id="PF07833">
    <property type="entry name" value="Cu_amine_oxidN1"/>
    <property type="match status" value="1"/>
</dbReference>
<evidence type="ECO:0000313" key="3">
    <source>
        <dbReference type="EMBL" id="MWV44108.1"/>
    </source>
</evidence>
<dbReference type="EMBL" id="WUBI01000001">
    <property type="protein sequence ID" value="MWV44108.1"/>
    <property type="molecule type" value="Genomic_DNA"/>
</dbReference>
<organism evidence="3 4">
    <name type="scientific">Paenibacillus dendrobii</name>
    <dbReference type="NCBI Taxonomy" id="2691084"/>
    <lineage>
        <taxon>Bacteria</taxon>
        <taxon>Bacillati</taxon>
        <taxon>Bacillota</taxon>
        <taxon>Bacilli</taxon>
        <taxon>Bacillales</taxon>
        <taxon>Paenibacillaceae</taxon>
        <taxon>Paenibacillus</taxon>
    </lineage>
</organism>
<name>A0A7X3LI11_9BACL</name>
<dbReference type="InterPro" id="IPR012854">
    <property type="entry name" value="Cu_amine_oxidase-like_N"/>
</dbReference>
<keyword evidence="1" id="KW-0732">Signal</keyword>